<protein>
    <submittedName>
        <fullName evidence="3">Glutaredoxin</fullName>
    </submittedName>
</protein>
<dbReference type="InterPro" id="IPR002109">
    <property type="entry name" value="Glutaredoxin"/>
</dbReference>
<dbReference type="InterPro" id="IPR036249">
    <property type="entry name" value="Thioredoxin-like_sf"/>
</dbReference>
<dbReference type="STRING" id="35608.A0A2U1KHT6"/>
<dbReference type="Gene3D" id="3.40.30.10">
    <property type="entry name" value="Glutaredoxin"/>
    <property type="match status" value="1"/>
</dbReference>
<dbReference type="SUPFAM" id="SSF52833">
    <property type="entry name" value="Thioredoxin-like"/>
    <property type="match status" value="1"/>
</dbReference>
<dbReference type="OrthoDB" id="423313at2759"/>
<feature type="compositionally biased region" description="Polar residues" evidence="1">
    <location>
        <begin position="36"/>
        <end position="45"/>
    </location>
</feature>
<organism evidence="3 4">
    <name type="scientific">Artemisia annua</name>
    <name type="common">Sweet wormwood</name>
    <dbReference type="NCBI Taxonomy" id="35608"/>
    <lineage>
        <taxon>Eukaryota</taxon>
        <taxon>Viridiplantae</taxon>
        <taxon>Streptophyta</taxon>
        <taxon>Embryophyta</taxon>
        <taxon>Tracheophyta</taxon>
        <taxon>Spermatophyta</taxon>
        <taxon>Magnoliopsida</taxon>
        <taxon>eudicotyledons</taxon>
        <taxon>Gunneridae</taxon>
        <taxon>Pentapetalae</taxon>
        <taxon>asterids</taxon>
        <taxon>campanulids</taxon>
        <taxon>Asterales</taxon>
        <taxon>Asteraceae</taxon>
        <taxon>Asteroideae</taxon>
        <taxon>Anthemideae</taxon>
        <taxon>Artemisiinae</taxon>
        <taxon>Artemisia</taxon>
    </lineage>
</organism>
<feature type="region of interest" description="Disordered" evidence="1">
    <location>
        <begin position="16"/>
        <end position="73"/>
    </location>
</feature>
<dbReference type="Pfam" id="PF23733">
    <property type="entry name" value="GRXCR1-2_C"/>
    <property type="match status" value="1"/>
</dbReference>
<sequence length="289" mass="32478">MIIPVDSPQMWRYRIKPNLNGSNNSRSRDRRIPTNPEFNHQSLKDIQSLFPQDDNHNHNSNTTQNEPSSPSQKSVFQRVHLANKITRAFSRPKPEPQENVVQVNKSTPACDQSETFEITRKSIKSEPKVKVPGGDKRVVVYMTSIRAVRSTFEACKTVRSILQGFRVPVDERDLAMDSAFSDEIRKIMAQIGHGYNGKRVELPRVFIGGRYIGGADEVLELHEMGELKKFMAGLPAATPGVCKSCGDFRFNLCLECNGSHKCHLEDGGFTTCMECNENGLIRCTSCLCD</sequence>
<dbReference type="CDD" id="cd03031">
    <property type="entry name" value="GRX_GRX_like"/>
    <property type="match status" value="1"/>
</dbReference>
<dbReference type="PANTHER" id="PTHR45669:SF26">
    <property type="entry name" value="GLUTAREDOXIN DOMAIN-CONTAINING PROTEIN"/>
    <property type="match status" value="1"/>
</dbReference>
<feature type="compositionally biased region" description="Polar residues" evidence="1">
    <location>
        <begin position="58"/>
        <end position="73"/>
    </location>
</feature>
<keyword evidence="4" id="KW-1185">Reference proteome</keyword>
<reference evidence="3 4" key="1">
    <citation type="journal article" date="2018" name="Mol. Plant">
        <title>The genome of Artemisia annua provides insight into the evolution of Asteraceae family and artemisinin biosynthesis.</title>
        <authorList>
            <person name="Shen Q."/>
            <person name="Zhang L."/>
            <person name="Liao Z."/>
            <person name="Wang S."/>
            <person name="Yan T."/>
            <person name="Shi P."/>
            <person name="Liu M."/>
            <person name="Fu X."/>
            <person name="Pan Q."/>
            <person name="Wang Y."/>
            <person name="Lv Z."/>
            <person name="Lu X."/>
            <person name="Zhang F."/>
            <person name="Jiang W."/>
            <person name="Ma Y."/>
            <person name="Chen M."/>
            <person name="Hao X."/>
            <person name="Li L."/>
            <person name="Tang Y."/>
            <person name="Lv G."/>
            <person name="Zhou Y."/>
            <person name="Sun X."/>
            <person name="Brodelius P.E."/>
            <person name="Rose J.K.C."/>
            <person name="Tang K."/>
        </authorList>
    </citation>
    <scope>NUCLEOTIDE SEQUENCE [LARGE SCALE GENOMIC DNA]</scope>
    <source>
        <strain evidence="4">cv. Huhao1</strain>
        <tissue evidence="3">Leaf</tissue>
    </source>
</reference>
<evidence type="ECO:0000313" key="4">
    <source>
        <dbReference type="Proteomes" id="UP000245207"/>
    </source>
</evidence>
<dbReference type="PANTHER" id="PTHR45669">
    <property type="entry name" value="GLUTAREDOXIN DOMAIN-CONTAINING CYSTEINE-RICH PROTEIN CG12206-RELATED"/>
    <property type="match status" value="1"/>
</dbReference>
<proteinExistence type="predicted"/>
<gene>
    <name evidence="3" type="ORF">CTI12_AA600880</name>
</gene>
<dbReference type="Pfam" id="PF00462">
    <property type="entry name" value="Glutaredoxin"/>
    <property type="match status" value="1"/>
</dbReference>
<dbReference type="EMBL" id="PKPP01018337">
    <property type="protein sequence ID" value="PWA36337.1"/>
    <property type="molecule type" value="Genomic_DNA"/>
</dbReference>
<evidence type="ECO:0000256" key="1">
    <source>
        <dbReference type="SAM" id="MobiDB-lite"/>
    </source>
</evidence>
<evidence type="ECO:0000313" key="3">
    <source>
        <dbReference type="EMBL" id="PWA36337.1"/>
    </source>
</evidence>
<feature type="domain" description="Glutaredoxin" evidence="2">
    <location>
        <begin position="138"/>
        <end position="212"/>
    </location>
</feature>
<dbReference type="Proteomes" id="UP000245207">
    <property type="component" value="Unassembled WGS sequence"/>
</dbReference>
<accession>A0A2U1KHT6</accession>
<comment type="caution">
    <text evidence="3">The sequence shown here is derived from an EMBL/GenBank/DDBJ whole genome shotgun (WGS) entry which is preliminary data.</text>
</comment>
<evidence type="ECO:0000259" key="2">
    <source>
        <dbReference type="Pfam" id="PF00462"/>
    </source>
</evidence>
<dbReference type="PROSITE" id="PS51354">
    <property type="entry name" value="GLUTAREDOXIN_2"/>
    <property type="match status" value="1"/>
</dbReference>
<name>A0A2U1KHT6_ARTAN</name>
<dbReference type="AlphaFoldDB" id="A0A2U1KHT6"/>